<dbReference type="InterPro" id="IPR001155">
    <property type="entry name" value="OxRdtase_FMN_N"/>
</dbReference>
<reference evidence="2 3" key="1">
    <citation type="submission" date="2021-01" db="EMBL/GenBank/DDBJ databases">
        <title>Belnapia mucosa sp. nov. and Belnapia arida sp. nov., isolated from the Tabernas Desert (Almeria, Spain).</title>
        <authorList>
            <person name="Molina-Menor E."/>
            <person name="Vidal-Verdu A."/>
            <person name="Calonge A."/>
            <person name="Satari L."/>
            <person name="Pereto J."/>
            <person name="Porcar M."/>
        </authorList>
    </citation>
    <scope>NUCLEOTIDE SEQUENCE [LARGE SCALE GENOMIC DNA]</scope>
    <source>
        <strain evidence="2 3">T18</strain>
    </source>
</reference>
<name>A0ABS1U315_9PROT</name>
<dbReference type="EMBL" id="JAETWB010000005">
    <property type="protein sequence ID" value="MBL6079068.1"/>
    <property type="molecule type" value="Genomic_DNA"/>
</dbReference>
<proteinExistence type="predicted"/>
<dbReference type="Proteomes" id="UP000660885">
    <property type="component" value="Unassembled WGS sequence"/>
</dbReference>
<dbReference type="InterPro" id="IPR045247">
    <property type="entry name" value="Oye-like"/>
</dbReference>
<dbReference type="InterPro" id="IPR013785">
    <property type="entry name" value="Aldolase_TIM"/>
</dbReference>
<evidence type="ECO:0000313" key="3">
    <source>
        <dbReference type="Proteomes" id="UP000660885"/>
    </source>
</evidence>
<evidence type="ECO:0000313" key="2">
    <source>
        <dbReference type="EMBL" id="MBL6079068.1"/>
    </source>
</evidence>
<dbReference type="RefSeq" id="WP_202832330.1">
    <property type="nucleotide sequence ID" value="NZ_JAETWB010000005.1"/>
</dbReference>
<keyword evidence="3" id="KW-1185">Reference proteome</keyword>
<evidence type="ECO:0000259" key="1">
    <source>
        <dbReference type="Pfam" id="PF00724"/>
    </source>
</evidence>
<dbReference type="SUPFAM" id="SSF51395">
    <property type="entry name" value="FMN-linked oxidoreductases"/>
    <property type="match status" value="1"/>
</dbReference>
<protein>
    <submittedName>
        <fullName evidence="2">Alkene reductase</fullName>
    </submittedName>
</protein>
<comment type="caution">
    <text evidence="2">The sequence shown here is derived from an EMBL/GenBank/DDBJ whole genome shotgun (WGS) entry which is preliminary data.</text>
</comment>
<dbReference type="NCBIfam" id="NF007899">
    <property type="entry name" value="PRK10605.1"/>
    <property type="match status" value="1"/>
</dbReference>
<sequence>MSDLFQPVRLGAIDLGNRVVMAPLTRSRTGSAGIPGPMNATYYAQRATAGLIIAEATQISQQGQGYAYTPGIVTEQQVAGWHQVTEAVHQAGGRIVLQLWHVGRISHPSLQPGGALPVAPSAIKPEGQAFTESGFAPFVTPRALETDEIPGIVEDYRRAARNAQEAGFDGVEIHGANGYLIDQFLRDGTNQRTDRYGGSIENRTRLLLEVTEAVTSVWGGERVGLRLSPISPANDIRDSNPQALFGHAVAALAPFNLAYLHVVEGATGGSRDAGGFDFGALRRAFRGAYMANNGYDLPLAQAALAKGRADAIAFGRPFIANPDLVERLHTGAPLAVPQKETFYGGDEHGYTDYPALTRKAA</sequence>
<dbReference type="CDD" id="cd02933">
    <property type="entry name" value="OYE_like_FMN"/>
    <property type="match status" value="1"/>
</dbReference>
<feature type="domain" description="NADH:flavin oxidoreductase/NADH oxidase N-terminal" evidence="1">
    <location>
        <begin position="3"/>
        <end position="333"/>
    </location>
</feature>
<accession>A0ABS1U315</accession>
<gene>
    <name evidence="2" type="ORF">JMJ56_13710</name>
</gene>
<dbReference type="PANTHER" id="PTHR22893:SF91">
    <property type="entry name" value="NADPH DEHYDROGENASE 2-RELATED"/>
    <property type="match status" value="1"/>
</dbReference>
<dbReference type="PANTHER" id="PTHR22893">
    <property type="entry name" value="NADH OXIDOREDUCTASE-RELATED"/>
    <property type="match status" value="1"/>
</dbReference>
<organism evidence="2 3">
    <name type="scientific">Belnapia arida</name>
    <dbReference type="NCBI Taxonomy" id="2804533"/>
    <lineage>
        <taxon>Bacteria</taxon>
        <taxon>Pseudomonadati</taxon>
        <taxon>Pseudomonadota</taxon>
        <taxon>Alphaproteobacteria</taxon>
        <taxon>Acetobacterales</taxon>
        <taxon>Roseomonadaceae</taxon>
        <taxon>Belnapia</taxon>
    </lineage>
</organism>
<dbReference type="Pfam" id="PF00724">
    <property type="entry name" value="Oxidored_FMN"/>
    <property type="match status" value="1"/>
</dbReference>
<dbReference type="Gene3D" id="3.20.20.70">
    <property type="entry name" value="Aldolase class I"/>
    <property type="match status" value="1"/>
</dbReference>